<dbReference type="PROSITE" id="PS51257">
    <property type="entry name" value="PROKAR_LIPOPROTEIN"/>
    <property type="match status" value="1"/>
</dbReference>
<feature type="compositionally biased region" description="Polar residues" evidence="1">
    <location>
        <begin position="206"/>
        <end position="223"/>
    </location>
</feature>
<proteinExistence type="predicted"/>
<keyword evidence="2" id="KW-0732">Signal</keyword>
<evidence type="ECO:0000256" key="1">
    <source>
        <dbReference type="SAM" id="MobiDB-lite"/>
    </source>
</evidence>
<protein>
    <submittedName>
        <fullName evidence="5">PEGA domain protein</fullName>
    </submittedName>
</protein>
<gene>
    <name evidence="5" type="ORF">UY08_C0011G0009</name>
</gene>
<feature type="domain" description="PEGA" evidence="4">
    <location>
        <begin position="32"/>
        <end position="97"/>
    </location>
</feature>
<sequence length="299" mass="31532">MAKRTLFLLLSALALAGCSNPFANISLSKKSGLQVTSIPQATVYLDGNSLGNTPVREENIKPGDHQVKLVPQDPSLQPYESAVKLTSGVLTAVDRTLAAAPSDAHGFTLSFEPLSNKRDVVLSVATVPDSVTFTVDGSPQGFTPLSLDNVSAGDHTILFSSPGYIDKTVRAKTVAGYKLTISVQLAKAPVPALPSPEATPSATPAVSVTPTTKPNITTVPSSTSSAYLTKPYVQILDTPTGWLRVRTEPPGGAEIGKVNSGDTFRYLESSSPPNQGWYKIEHAPGQTGWVSSQYAKLVK</sequence>
<dbReference type="Pfam" id="PF08239">
    <property type="entry name" value="SH3_3"/>
    <property type="match status" value="1"/>
</dbReference>
<feature type="signal peptide" evidence="2">
    <location>
        <begin position="1"/>
        <end position="23"/>
    </location>
</feature>
<feature type="compositionally biased region" description="Low complexity" evidence="1">
    <location>
        <begin position="195"/>
        <end position="205"/>
    </location>
</feature>
<dbReference type="Pfam" id="PF08308">
    <property type="entry name" value="PEGA"/>
    <property type="match status" value="2"/>
</dbReference>
<organism evidence="5 6">
    <name type="scientific">Candidatus Gottesmanbacteria bacterium GW2011_GWA1_47_8</name>
    <dbReference type="NCBI Taxonomy" id="1618438"/>
    <lineage>
        <taxon>Bacteria</taxon>
        <taxon>Candidatus Gottesmaniibacteriota</taxon>
    </lineage>
</organism>
<reference evidence="5 6" key="1">
    <citation type="journal article" date="2015" name="Nature">
        <title>rRNA introns, odd ribosomes, and small enigmatic genomes across a large radiation of phyla.</title>
        <authorList>
            <person name="Brown C.T."/>
            <person name="Hug L.A."/>
            <person name="Thomas B.C."/>
            <person name="Sharon I."/>
            <person name="Castelle C.J."/>
            <person name="Singh A."/>
            <person name="Wilkins M.J."/>
            <person name="Williams K.H."/>
            <person name="Banfield J.F."/>
        </authorList>
    </citation>
    <scope>NUCLEOTIDE SEQUENCE [LARGE SCALE GENOMIC DNA]</scope>
</reference>
<name>A0A0G1TFZ0_9BACT</name>
<feature type="domain" description="PEGA" evidence="4">
    <location>
        <begin position="121"/>
        <end position="187"/>
    </location>
</feature>
<accession>A0A0G1TFZ0</accession>
<evidence type="ECO:0000259" key="4">
    <source>
        <dbReference type="Pfam" id="PF08308"/>
    </source>
</evidence>
<feature type="region of interest" description="Disordered" evidence="1">
    <location>
        <begin position="192"/>
        <end position="223"/>
    </location>
</feature>
<dbReference type="EMBL" id="LCOQ01000011">
    <property type="protein sequence ID" value="KKU80732.1"/>
    <property type="molecule type" value="Genomic_DNA"/>
</dbReference>
<feature type="chain" id="PRO_5002539859" evidence="2">
    <location>
        <begin position="24"/>
        <end position="299"/>
    </location>
</feature>
<evidence type="ECO:0000313" key="5">
    <source>
        <dbReference type="EMBL" id="KKU80732.1"/>
    </source>
</evidence>
<dbReference type="Proteomes" id="UP000034212">
    <property type="component" value="Unassembled WGS sequence"/>
</dbReference>
<dbReference type="InterPro" id="IPR013229">
    <property type="entry name" value="PEGA"/>
</dbReference>
<evidence type="ECO:0000259" key="3">
    <source>
        <dbReference type="Pfam" id="PF08239"/>
    </source>
</evidence>
<evidence type="ECO:0000256" key="2">
    <source>
        <dbReference type="SAM" id="SignalP"/>
    </source>
</evidence>
<dbReference type="PANTHER" id="PTHR36194:SF1">
    <property type="entry name" value="S-LAYER-LIKE PROTEIN"/>
    <property type="match status" value="1"/>
</dbReference>
<evidence type="ECO:0000313" key="6">
    <source>
        <dbReference type="Proteomes" id="UP000034212"/>
    </source>
</evidence>
<dbReference type="Gene3D" id="2.30.30.40">
    <property type="entry name" value="SH3 Domains"/>
    <property type="match status" value="1"/>
</dbReference>
<feature type="domain" description="SH3b" evidence="3">
    <location>
        <begin position="244"/>
        <end position="294"/>
    </location>
</feature>
<dbReference type="AlphaFoldDB" id="A0A0G1TFZ0"/>
<dbReference type="PANTHER" id="PTHR36194">
    <property type="entry name" value="S-LAYER-LIKE PROTEIN"/>
    <property type="match status" value="1"/>
</dbReference>
<dbReference type="InterPro" id="IPR003646">
    <property type="entry name" value="SH3-like_bac-type"/>
</dbReference>
<comment type="caution">
    <text evidence="5">The sequence shown here is derived from an EMBL/GenBank/DDBJ whole genome shotgun (WGS) entry which is preliminary data.</text>
</comment>